<dbReference type="GO" id="GO:0016887">
    <property type="term" value="F:ATP hydrolysis activity"/>
    <property type="evidence" value="ECO:0007669"/>
    <property type="project" value="InterPro"/>
</dbReference>
<feature type="domain" description="ATPase AAA-type core" evidence="2">
    <location>
        <begin position="861"/>
        <end position="931"/>
    </location>
</feature>
<evidence type="ECO:0000313" key="3">
    <source>
        <dbReference type="EMBL" id="KFE52158.1"/>
    </source>
</evidence>
<protein>
    <recommendedName>
        <fullName evidence="2">ATPase AAA-type core domain-containing protein</fullName>
    </recommendedName>
</protein>
<feature type="coiled-coil region" evidence="1">
    <location>
        <begin position="539"/>
        <end position="566"/>
    </location>
</feature>
<evidence type="ECO:0000259" key="2">
    <source>
        <dbReference type="Pfam" id="PF13304"/>
    </source>
</evidence>
<dbReference type="InterPro" id="IPR003959">
    <property type="entry name" value="ATPase_AAA_core"/>
</dbReference>
<sequence>MDSFEAGRDGHSVAAIGSAWCRWDPHIHAPGTLLNDQFGGDWEGYLDKLESATPAIQALGVTDYFSIESYLKVRAWKKEGRLPNTTLVFPNVEMRLDIKTQKDKGINIHLLFSPDDPDHVSHIVRLLSKLTFDFCERQYACTPEELAQLGLAFHGSPLDDAAARRKGANLFKTQLSSIKKLLKDSWAQQNCLVAVAVGSGDGTAGLQSDDSFAATRQDIERFAHIIFSANPKTRMYWLGKGGEKDRAAIEKAYRFLKPCLHGCDAHDPQKIGQPTDDRFCWIKGDLTFDTLRQTLIEPEERVWIGPECPSVGLESYSIRSMSSTGTDWFKNDGMHFNPGLVTIIGARGSGKTALVELLAAGTHSVGSQATASSFLSRASTPINYLKGAEVQVRWGDGEATSAFLDAKQAWSIDEPELPQARYLSQQFVDQLCSASGLATELRGEVERVVFDAIDPVERLEAGTFKELADIVLQPIRSRQTTLRHRIERLSEQVASEDINQKSIPGLKIRQAASEAQIAKLRKEADALVPKGMEARAALLAKAETAYRALQQRVEALNLQQQKINDLAQTASDLLAYGEASRWDDMRRTYIESGLSEAEWEAFRLVFKGPFEAIIARKLVEVQSAIKALNEGPDTTEDDLVGVSVEQLPLNDLVKRVELLRKDVGIDAQLQKKYVGLQAKVRAEEVGLKRLEAQIIAAQGADIRRKVAIEARRQVYLDVFDSFMDEEGELRKLYAPLAEELKGSTGALAKLNVVVKRRVSLDAWANAGEAFIDLRVAEKLRGKGTLRAEAERYLLQAWAKGTPGDVAGAMELFREAFAKDLTGSIAKSLSPEARSRRGQEMAAWLYSTDHIQVEYGIAFDGVEIEKLSPGTRGIVLLLLYLAIDKSDRRPLIVDQPEENLDPQSVYDELVPHFREARKRRQVILVTHNANLVVNTDADQVIVASAERTNGEGLPMISYSSGSLENPVIRQAVCNILEGGNRAFLERERRYRFRWDETIVEG</sequence>
<proteinExistence type="predicted"/>
<keyword evidence="1" id="KW-0175">Coiled coil</keyword>
<dbReference type="RefSeq" id="WP_052028474.1">
    <property type="nucleotide sequence ID" value="NZ_JPQT01000099.1"/>
</dbReference>
<dbReference type="SUPFAM" id="SSF52540">
    <property type="entry name" value="P-loop containing nucleoside triphosphate hydrolases"/>
    <property type="match status" value="1"/>
</dbReference>
<name>A0A085V9P5_PSESX</name>
<dbReference type="EMBL" id="JPQT01000099">
    <property type="protein sequence ID" value="KFE52158.1"/>
    <property type="molecule type" value="Genomic_DNA"/>
</dbReference>
<dbReference type="Proteomes" id="UP000028643">
    <property type="component" value="Unassembled WGS sequence"/>
</dbReference>
<dbReference type="InterPro" id="IPR054787">
    <property type="entry name" value="TrlF_ATPase"/>
</dbReference>
<dbReference type="NCBIfam" id="NF045780">
    <property type="entry name" value="TrlF_fam_ATP"/>
    <property type="match status" value="1"/>
</dbReference>
<dbReference type="GO" id="GO:0005524">
    <property type="term" value="F:ATP binding"/>
    <property type="evidence" value="ECO:0007669"/>
    <property type="project" value="InterPro"/>
</dbReference>
<dbReference type="InterPro" id="IPR027417">
    <property type="entry name" value="P-loop_NTPase"/>
</dbReference>
<evidence type="ECO:0000313" key="4">
    <source>
        <dbReference type="Proteomes" id="UP000028643"/>
    </source>
</evidence>
<dbReference type="PATRIC" id="fig|317.174.peg.2141"/>
<dbReference type="AlphaFoldDB" id="A0A085V9P5"/>
<evidence type="ECO:0000256" key="1">
    <source>
        <dbReference type="SAM" id="Coils"/>
    </source>
</evidence>
<accession>A0A085V9P5</accession>
<dbReference type="Pfam" id="PF13304">
    <property type="entry name" value="AAA_21"/>
    <property type="match status" value="1"/>
</dbReference>
<organism evidence="3 4">
    <name type="scientific">Pseudomonas syringae</name>
    <dbReference type="NCBI Taxonomy" id="317"/>
    <lineage>
        <taxon>Bacteria</taxon>
        <taxon>Pseudomonadati</taxon>
        <taxon>Pseudomonadota</taxon>
        <taxon>Gammaproteobacteria</taxon>
        <taxon>Pseudomonadales</taxon>
        <taxon>Pseudomonadaceae</taxon>
        <taxon>Pseudomonas</taxon>
    </lineage>
</organism>
<comment type="caution">
    <text evidence="3">The sequence shown here is derived from an EMBL/GenBank/DDBJ whole genome shotgun (WGS) entry which is preliminary data.</text>
</comment>
<reference evidence="3 4" key="1">
    <citation type="submission" date="2014-07" db="EMBL/GenBank/DDBJ databases">
        <title>Draft Genome Sequences of Environmental Pseudomonas syringae strains.</title>
        <authorList>
            <person name="Baltrus D.A."/>
            <person name="Berge O."/>
            <person name="Morris C."/>
        </authorList>
    </citation>
    <scope>NUCLEOTIDE SEQUENCE [LARGE SCALE GENOMIC DNA]</scope>
    <source>
        <strain evidence="3 4">CEB003</strain>
    </source>
</reference>
<gene>
    <name evidence="3" type="ORF">IV02_10450</name>
</gene>
<dbReference type="Gene3D" id="3.40.50.300">
    <property type="entry name" value="P-loop containing nucleotide triphosphate hydrolases"/>
    <property type="match status" value="2"/>
</dbReference>